<feature type="domain" description="PhoU" evidence="1">
    <location>
        <begin position="243"/>
        <end position="322"/>
    </location>
</feature>
<sequence>MSEKNKMPKPSTKFTYKPLSLKDIIREMKQNIDLMIDLAYSAIKFGSKELADETYKLEQRIHELTFLLNFQIIQTHPGGLKEAKQLEPIIVMGYSIDKISDALSDIARVVYINNDISQLIQLISDLSYVPEPIVKITVKKGCIFIGQTRKDAHFRSKHGVDLIAIVRRENWIFNKNETVFEDDILIIKGEIHPISELKKICNDMDPFSFNIGTPKKDPILDLDNPDICEKFEEIQKNYVLITDISETMIELALAALFFKNEEVAEDVLEMEELMDGLNLAVEKDLLDLAKLVETPRDLTGLMRIIFSCELIADAAAHIAENIIKGFKPHPILQKAIRETSEIVVRETLSQDSFFKGKTYNELQDSQYKRGFHIIALKRKNKWIYSFKTSFIFEVGDLLISLGPLETVMQWRKCVNPEQFKD</sequence>
<evidence type="ECO:0000259" key="1">
    <source>
        <dbReference type="Pfam" id="PF01895"/>
    </source>
</evidence>
<dbReference type="Gene3D" id="3.30.70.1450">
    <property type="entry name" value="Regulator of K+ conductance, C-terminal domain"/>
    <property type="match status" value="2"/>
</dbReference>
<evidence type="ECO:0000313" key="3">
    <source>
        <dbReference type="EMBL" id="KKL70769.1"/>
    </source>
</evidence>
<dbReference type="InterPro" id="IPR050144">
    <property type="entry name" value="AAE_transporter"/>
</dbReference>
<dbReference type="Pfam" id="PF01895">
    <property type="entry name" value="PhoU"/>
    <property type="match status" value="2"/>
</dbReference>
<dbReference type="PANTHER" id="PTHR30445">
    <property type="entry name" value="K(+)_H(+) ANTIPORTER SUBUNIT KHTT"/>
    <property type="match status" value="1"/>
</dbReference>
<dbReference type="SUPFAM" id="SSF116726">
    <property type="entry name" value="TrkA C-terminal domain-like"/>
    <property type="match status" value="2"/>
</dbReference>
<organism evidence="3">
    <name type="scientific">marine sediment metagenome</name>
    <dbReference type="NCBI Taxonomy" id="412755"/>
    <lineage>
        <taxon>unclassified sequences</taxon>
        <taxon>metagenomes</taxon>
        <taxon>ecological metagenomes</taxon>
    </lineage>
</organism>
<protein>
    <recommendedName>
        <fullName evidence="4">RCK C-terminal domain-containing protein</fullName>
    </recommendedName>
</protein>
<dbReference type="EMBL" id="LAZR01025799">
    <property type="protein sequence ID" value="KKL70769.1"/>
    <property type="molecule type" value="Genomic_DNA"/>
</dbReference>
<evidence type="ECO:0008006" key="4">
    <source>
        <dbReference type="Google" id="ProtNLM"/>
    </source>
</evidence>
<dbReference type="Pfam" id="PF02080">
    <property type="entry name" value="TrkA_C"/>
    <property type="match status" value="1"/>
</dbReference>
<dbReference type="SUPFAM" id="SSF109755">
    <property type="entry name" value="PhoU-like"/>
    <property type="match status" value="2"/>
</dbReference>
<dbReference type="InterPro" id="IPR026022">
    <property type="entry name" value="PhoU_dom"/>
</dbReference>
<proteinExistence type="predicted"/>
<accession>A0A0F9E9Z3</accession>
<dbReference type="PANTHER" id="PTHR30445:SF8">
    <property type="entry name" value="K(+)_H(+) ANTIPORTER SUBUNIT KHTT"/>
    <property type="match status" value="1"/>
</dbReference>
<reference evidence="3" key="1">
    <citation type="journal article" date="2015" name="Nature">
        <title>Complex archaea that bridge the gap between prokaryotes and eukaryotes.</title>
        <authorList>
            <person name="Spang A."/>
            <person name="Saw J.H."/>
            <person name="Jorgensen S.L."/>
            <person name="Zaremba-Niedzwiedzka K."/>
            <person name="Martijn J."/>
            <person name="Lind A.E."/>
            <person name="van Eijk R."/>
            <person name="Schleper C."/>
            <person name="Guy L."/>
            <person name="Ettema T.J."/>
        </authorList>
    </citation>
    <scope>NUCLEOTIDE SEQUENCE</scope>
</reference>
<feature type="domain" description="RCK C-terminal" evidence="2">
    <location>
        <begin position="134"/>
        <end position="201"/>
    </location>
</feature>
<dbReference type="InterPro" id="IPR006037">
    <property type="entry name" value="RCK_C"/>
</dbReference>
<dbReference type="InterPro" id="IPR038078">
    <property type="entry name" value="PhoU-like_sf"/>
</dbReference>
<feature type="domain" description="PhoU" evidence="1">
    <location>
        <begin position="25"/>
        <end position="110"/>
    </location>
</feature>
<dbReference type="Gene3D" id="1.20.58.220">
    <property type="entry name" value="Phosphate transport system protein phou homolog 2, domain 2"/>
    <property type="match status" value="2"/>
</dbReference>
<gene>
    <name evidence="3" type="ORF">LCGC14_2101610</name>
</gene>
<evidence type="ECO:0000259" key="2">
    <source>
        <dbReference type="Pfam" id="PF02080"/>
    </source>
</evidence>
<comment type="caution">
    <text evidence="3">The sequence shown here is derived from an EMBL/GenBank/DDBJ whole genome shotgun (WGS) entry which is preliminary data.</text>
</comment>
<dbReference type="GO" id="GO:0008324">
    <property type="term" value="F:monoatomic cation transmembrane transporter activity"/>
    <property type="evidence" value="ECO:0007669"/>
    <property type="project" value="InterPro"/>
</dbReference>
<name>A0A0F9E9Z3_9ZZZZ</name>
<dbReference type="AlphaFoldDB" id="A0A0F9E9Z3"/>
<dbReference type="GO" id="GO:0006813">
    <property type="term" value="P:potassium ion transport"/>
    <property type="evidence" value="ECO:0007669"/>
    <property type="project" value="InterPro"/>
</dbReference>
<dbReference type="InterPro" id="IPR036721">
    <property type="entry name" value="RCK_C_sf"/>
</dbReference>